<evidence type="ECO:0000313" key="1">
    <source>
        <dbReference type="Ensembl" id="ENSMMDP00005031203.1"/>
    </source>
</evidence>
<organism evidence="1 2">
    <name type="scientific">Myripristis murdjan</name>
    <name type="common">pinecone soldierfish</name>
    <dbReference type="NCBI Taxonomy" id="586833"/>
    <lineage>
        <taxon>Eukaryota</taxon>
        <taxon>Metazoa</taxon>
        <taxon>Chordata</taxon>
        <taxon>Craniata</taxon>
        <taxon>Vertebrata</taxon>
        <taxon>Euteleostomi</taxon>
        <taxon>Actinopterygii</taxon>
        <taxon>Neopterygii</taxon>
        <taxon>Teleostei</taxon>
        <taxon>Neoteleostei</taxon>
        <taxon>Acanthomorphata</taxon>
        <taxon>Holocentriformes</taxon>
        <taxon>Holocentridae</taxon>
        <taxon>Myripristis</taxon>
    </lineage>
</organism>
<dbReference type="InParanoid" id="A0A667YXW0"/>
<proteinExistence type="predicted"/>
<dbReference type="Proteomes" id="UP000472263">
    <property type="component" value="Chromosome 15"/>
</dbReference>
<dbReference type="Ensembl" id="ENSMMDT00005031910.1">
    <property type="protein sequence ID" value="ENSMMDP00005031203.1"/>
    <property type="gene ID" value="ENSMMDG00005014717.1"/>
</dbReference>
<sequence length="113" mass="12910">MSFAKRPITRFPWCLQSVIFTPLTFPPTEEPGCFPLWFYLKDLVQSDWAHRGTSMQSRSFRALAHITGTDICEDDDDGIKERFESEAKGPRFAKLKNWHNGLSAQILNVTASC</sequence>
<keyword evidence="2" id="KW-1185">Reference proteome</keyword>
<dbReference type="AlphaFoldDB" id="A0A667YXW0"/>
<protein>
    <submittedName>
        <fullName evidence="1">Uncharacterized protein</fullName>
    </submittedName>
</protein>
<reference evidence="1" key="3">
    <citation type="submission" date="2025-09" db="UniProtKB">
        <authorList>
            <consortium name="Ensembl"/>
        </authorList>
    </citation>
    <scope>IDENTIFICATION</scope>
</reference>
<reference evidence="1" key="1">
    <citation type="submission" date="2019-06" db="EMBL/GenBank/DDBJ databases">
        <authorList>
            <consortium name="Wellcome Sanger Institute Data Sharing"/>
        </authorList>
    </citation>
    <scope>NUCLEOTIDE SEQUENCE [LARGE SCALE GENOMIC DNA]</scope>
</reference>
<name>A0A667YXW0_9TELE</name>
<reference evidence="1" key="2">
    <citation type="submission" date="2025-08" db="UniProtKB">
        <authorList>
            <consortium name="Ensembl"/>
        </authorList>
    </citation>
    <scope>IDENTIFICATION</scope>
</reference>
<evidence type="ECO:0000313" key="2">
    <source>
        <dbReference type="Proteomes" id="UP000472263"/>
    </source>
</evidence>
<accession>A0A667YXW0</accession>
<dbReference type="GeneTree" id="ENSGT00840000131501"/>